<evidence type="ECO:0000256" key="2">
    <source>
        <dbReference type="ARBA" id="ARBA00022692"/>
    </source>
</evidence>
<dbReference type="Proteomes" id="UP001515500">
    <property type="component" value="Chromosome 15"/>
</dbReference>
<proteinExistence type="predicted"/>
<evidence type="ECO:0000256" key="3">
    <source>
        <dbReference type="ARBA" id="ARBA00022729"/>
    </source>
</evidence>
<protein>
    <submittedName>
        <fullName evidence="7">G-type lectin S-receptor-like serine/threonine-protein kinase At2g19130</fullName>
    </submittedName>
</protein>
<gene>
    <name evidence="7" type="primary">LOC120277148</name>
</gene>
<comment type="subcellular location">
    <subcellularLocation>
        <location evidence="1">Membrane</location>
        <topology evidence="1">Single-pass membrane protein</topology>
    </subcellularLocation>
</comment>
<dbReference type="GO" id="GO:0016020">
    <property type="term" value="C:membrane"/>
    <property type="evidence" value="ECO:0007669"/>
    <property type="project" value="UniProtKB-SubCell"/>
</dbReference>
<accession>A0AB40CIU3</accession>
<keyword evidence="2" id="KW-0812">Transmembrane</keyword>
<keyword evidence="5" id="KW-0472">Membrane</keyword>
<evidence type="ECO:0000256" key="4">
    <source>
        <dbReference type="ARBA" id="ARBA00022989"/>
    </source>
</evidence>
<keyword evidence="4" id="KW-1133">Transmembrane helix</keyword>
<dbReference type="PANTHER" id="PTHR47974">
    <property type="entry name" value="OS07G0415500 PROTEIN"/>
    <property type="match status" value="1"/>
</dbReference>
<name>A0AB40CIU3_DIOCR</name>
<dbReference type="RefSeq" id="XP_039139834.1">
    <property type="nucleotide sequence ID" value="XM_039283900.1"/>
</dbReference>
<keyword evidence="6" id="KW-1185">Reference proteome</keyword>
<evidence type="ECO:0000256" key="5">
    <source>
        <dbReference type="ARBA" id="ARBA00023136"/>
    </source>
</evidence>
<evidence type="ECO:0000256" key="1">
    <source>
        <dbReference type="ARBA" id="ARBA00004167"/>
    </source>
</evidence>
<keyword evidence="3" id="KW-0732">Signal</keyword>
<dbReference type="PANTHER" id="PTHR47974:SF19">
    <property type="entry name" value="RECEPTOR-LIKE SERINE_THREONINE-PROTEIN KINASE"/>
    <property type="match status" value="1"/>
</dbReference>
<evidence type="ECO:0000313" key="7">
    <source>
        <dbReference type="RefSeq" id="XP_039139834.1"/>
    </source>
</evidence>
<dbReference type="AlphaFoldDB" id="A0AB40CIU3"/>
<dbReference type="GeneID" id="120277148"/>
<organism evidence="6 7">
    <name type="scientific">Dioscorea cayennensis subsp. rotundata</name>
    <name type="common">White Guinea yam</name>
    <name type="synonym">Dioscorea rotundata</name>
    <dbReference type="NCBI Taxonomy" id="55577"/>
    <lineage>
        <taxon>Eukaryota</taxon>
        <taxon>Viridiplantae</taxon>
        <taxon>Streptophyta</taxon>
        <taxon>Embryophyta</taxon>
        <taxon>Tracheophyta</taxon>
        <taxon>Spermatophyta</taxon>
        <taxon>Magnoliopsida</taxon>
        <taxon>Liliopsida</taxon>
        <taxon>Dioscoreales</taxon>
        <taxon>Dioscoreaceae</taxon>
        <taxon>Dioscorea</taxon>
    </lineage>
</organism>
<dbReference type="Gene3D" id="1.10.510.10">
    <property type="entry name" value="Transferase(Phosphotransferase) domain 1"/>
    <property type="match status" value="1"/>
</dbReference>
<evidence type="ECO:0000313" key="6">
    <source>
        <dbReference type="Proteomes" id="UP001515500"/>
    </source>
</evidence>
<reference evidence="7" key="1">
    <citation type="submission" date="2025-08" db="UniProtKB">
        <authorList>
            <consortium name="RefSeq"/>
        </authorList>
    </citation>
    <scope>IDENTIFICATION</scope>
</reference>
<sequence length="123" mass="13671">MLLEIISGKRNSSKQYESGDNYFPLKAAIQVREGNVQCLLDSRLQGKANMDEVNRACRAACWCIQGIECERPTMGMVVQMLEGLLKVNMPPISSFLRGLVVYGESLLSSDILDEGRNQFVVPS</sequence>